<dbReference type="Proteomes" id="UP001309876">
    <property type="component" value="Unassembled WGS sequence"/>
</dbReference>
<evidence type="ECO:0000259" key="2">
    <source>
        <dbReference type="Pfam" id="PF21762"/>
    </source>
</evidence>
<dbReference type="GO" id="GO:0005634">
    <property type="term" value="C:nucleus"/>
    <property type="evidence" value="ECO:0007669"/>
    <property type="project" value="TreeGrafter"/>
</dbReference>
<accession>A0AAN7SZ75</accession>
<sequence length="688" mass="76469">MASQAQARFDKLFQNKPKPAKPIKDGPGFAERELAEYKRRQQELEKARHQPDHDEDTDQPSDKEQASVPAVKQPTRPIKPSHRYPRSSGPGRQLDHIPGTDPEAMVFVPGGIWSGGLAATKLDTEPNHENIEPASSSPDCIGRFCVFNLVTKFPYKYLQDPGNRVSKHFFAGGQIYQRNWNLYYIFGPNSVGRKILLLVPYDQVKVLIDQINNEFKLKVSTPEYPFQLSFYKDGTPCPRFLGVVNSKDDCFALQQSLGDPPENYGQVPSSANDIVKQDYHAWHEKLERACSSEKKGKKGGKKKIRASQGWTIAQHADQLRRAQRYFGLKPSGPKTQIMDGNSSTRVLVEPLNVNAPAPFAFEDGPIIITIDVEAYERDHSIVTEIGVSTLDTADLLNLSPGKQGENWIKKIRSRHFRIKGRERFRNTEFVHGNPDMFQFGLSEFVAIDEAADAVDDCFEYPFSAGFECEGPVERDEQGLPVKTSNRVLDTNGSHLKKDKSRNILLIGHDTGTDIEYLASMGSSIFGKGTAMSTTHPSTSRSQHVRTSVREQLDTAVLYKALTNNAQRMSLTKVCSELEIDAWYTHNAGNDARYTLEVFVKTVIKARLQEDAGVVQENAANPPSADTSGKGVKEGQKTNVDLEAARLQMATKSTDTAAAQFDSSWDTPAATEGEIAEGSQACSDGEYPY</sequence>
<dbReference type="InterPro" id="IPR036397">
    <property type="entry name" value="RNaseH_sf"/>
</dbReference>
<reference evidence="3 4" key="1">
    <citation type="submission" date="2023-08" db="EMBL/GenBank/DDBJ databases">
        <title>Black Yeasts Isolated from many extreme environments.</title>
        <authorList>
            <person name="Coleine C."/>
            <person name="Stajich J.E."/>
            <person name="Selbmann L."/>
        </authorList>
    </citation>
    <scope>NUCLEOTIDE SEQUENCE [LARGE SCALE GENOMIC DNA]</scope>
    <source>
        <strain evidence="3 4">CCFEE 5910</strain>
    </source>
</reference>
<organism evidence="3 4">
    <name type="scientific">Lithohypha guttulata</name>
    <dbReference type="NCBI Taxonomy" id="1690604"/>
    <lineage>
        <taxon>Eukaryota</taxon>
        <taxon>Fungi</taxon>
        <taxon>Dikarya</taxon>
        <taxon>Ascomycota</taxon>
        <taxon>Pezizomycotina</taxon>
        <taxon>Eurotiomycetes</taxon>
        <taxon>Chaetothyriomycetidae</taxon>
        <taxon>Chaetothyriales</taxon>
        <taxon>Trichomeriaceae</taxon>
        <taxon>Lithohypha</taxon>
    </lineage>
</organism>
<dbReference type="PANTHER" id="PTHR28083">
    <property type="entry name" value="GOOD FOR FULL DBP5 ACTIVITY PROTEIN 2"/>
    <property type="match status" value="1"/>
</dbReference>
<keyword evidence="4" id="KW-1185">Reference proteome</keyword>
<protein>
    <recommendedName>
        <fullName evidence="2">Gfd2/YDR514C-like C-terminal domain-containing protein</fullName>
    </recommendedName>
</protein>
<dbReference type="AlphaFoldDB" id="A0AAN7SZ75"/>
<dbReference type="InterPro" id="IPR012337">
    <property type="entry name" value="RNaseH-like_sf"/>
</dbReference>
<proteinExistence type="predicted"/>
<evidence type="ECO:0000313" key="3">
    <source>
        <dbReference type="EMBL" id="KAK5084682.1"/>
    </source>
</evidence>
<feature type="region of interest" description="Disordered" evidence="1">
    <location>
        <begin position="1"/>
        <end position="98"/>
    </location>
</feature>
<gene>
    <name evidence="3" type="ORF">LTR05_005760</name>
</gene>
<dbReference type="GO" id="GO:0003676">
    <property type="term" value="F:nucleic acid binding"/>
    <property type="evidence" value="ECO:0007669"/>
    <property type="project" value="InterPro"/>
</dbReference>
<comment type="caution">
    <text evidence="3">The sequence shown here is derived from an EMBL/GenBank/DDBJ whole genome shotgun (WGS) entry which is preliminary data.</text>
</comment>
<dbReference type="Pfam" id="PF21762">
    <property type="entry name" value="DEDDh_C"/>
    <property type="match status" value="1"/>
</dbReference>
<feature type="region of interest" description="Disordered" evidence="1">
    <location>
        <begin position="615"/>
        <end position="635"/>
    </location>
</feature>
<evidence type="ECO:0000313" key="4">
    <source>
        <dbReference type="Proteomes" id="UP001309876"/>
    </source>
</evidence>
<dbReference type="Gene3D" id="3.30.420.10">
    <property type="entry name" value="Ribonuclease H-like superfamily/Ribonuclease H"/>
    <property type="match status" value="1"/>
</dbReference>
<feature type="domain" description="Gfd2/YDR514C-like C-terminal" evidence="2">
    <location>
        <begin position="367"/>
        <end position="600"/>
    </location>
</feature>
<dbReference type="SUPFAM" id="SSF53098">
    <property type="entry name" value="Ribonuclease H-like"/>
    <property type="match status" value="1"/>
</dbReference>
<feature type="compositionally biased region" description="Basic and acidic residues" evidence="1">
    <location>
        <begin position="30"/>
        <end position="52"/>
    </location>
</feature>
<dbReference type="InterPro" id="IPR040151">
    <property type="entry name" value="Gfd2/YDR514C-like"/>
</dbReference>
<name>A0AAN7SZ75_9EURO</name>
<dbReference type="InterPro" id="IPR048519">
    <property type="entry name" value="Gfd2/YDR514C-like_C"/>
</dbReference>
<feature type="compositionally biased region" description="Polar residues" evidence="1">
    <location>
        <begin position="649"/>
        <end position="665"/>
    </location>
</feature>
<feature type="compositionally biased region" description="Polar residues" evidence="1">
    <location>
        <begin position="617"/>
        <end position="626"/>
    </location>
</feature>
<feature type="region of interest" description="Disordered" evidence="1">
    <location>
        <begin position="647"/>
        <end position="688"/>
    </location>
</feature>
<dbReference type="PANTHER" id="PTHR28083:SF1">
    <property type="entry name" value="GOOD FOR FULL DBP5 ACTIVITY PROTEIN 2"/>
    <property type="match status" value="1"/>
</dbReference>
<evidence type="ECO:0000256" key="1">
    <source>
        <dbReference type="SAM" id="MobiDB-lite"/>
    </source>
</evidence>
<dbReference type="EMBL" id="JAVRRJ010000005">
    <property type="protein sequence ID" value="KAK5084682.1"/>
    <property type="molecule type" value="Genomic_DNA"/>
</dbReference>